<dbReference type="SMART" id="SM00422">
    <property type="entry name" value="HTH_MERR"/>
    <property type="match status" value="1"/>
</dbReference>
<dbReference type="RefSeq" id="WP_200342619.1">
    <property type="nucleotide sequence ID" value="NZ_NRRL01000084.1"/>
</dbReference>
<name>A0ABS1DIF5_9PROT</name>
<evidence type="ECO:0000256" key="2">
    <source>
        <dbReference type="ARBA" id="ARBA00023125"/>
    </source>
</evidence>
<sequence>MSEDERRLSIGEVARTTGCQVETIRYYERAGLLAPPVRTEGGHRAYDVAAVKRLSFIRRMRELGFPLDDVRELLGLVDGGDYACADIHAMAQGRIGEVRRKIADLQRIEAVLLEMTARCERGETPDCPIVEELFQDVQRPGIPSPTVD</sequence>
<dbReference type="PANTHER" id="PTHR30204">
    <property type="entry name" value="REDOX-CYCLING DRUG-SENSING TRANSCRIPTIONAL ACTIVATOR SOXR"/>
    <property type="match status" value="1"/>
</dbReference>
<comment type="caution">
    <text evidence="5">The sequence shown here is derived from an EMBL/GenBank/DDBJ whole genome shotgun (WGS) entry which is preliminary data.</text>
</comment>
<dbReference type="PROSITE" id="PS50937">
    <property type="entry name" value="HTH_MERR_2"/>
    <property type="match status" value="1"/>
</dbReference>
<keyword evidence="6" id="KW-1185">Reference proteome</keyword>
<feature type="domain" description="HTH merR-type" evidence="4">
    <location>
        <begin position="7"/>
        <end position="76"/>
    </location>
</feature>
<evidence type="ECO:0000256" key="3">
    <source>
        <dbReference type="ARBA" id="ARBA00023163"/>
    </source>
</evidence>
<accession>A0ABS1DIF5</accession>
<evidence type="ECO:0000313" key="6">
    <source>
        <dbReference type="Proteomes" id="UP001296873"/>
    </source>
</evidence>
<dbReference type="InterPro" id="IPR009061">
    <property type="entry name" value="DNA-bd_dom_put_sf"/>
</dbReference>
<dbReference type="Proteomes" id="UP001296873">
    <property type="component" value="Unassembled WGS sequence"/>
</dbReference>
<gene>
    <name evidence="5" type="ORF">CKO28_19720</name>
</gene>
<dbReference type="PANTHER" id="PTHR30204:SF94">
    <property type="entry name" value="HEAVY METAL-DEPENDENT TRANSCRIPTIONAL REGULATOR HI_0293-RELATED"/>
    <property type="match status" value="1"/>
</dbReference>
<evidence type="ECO:0000259" key="4">
    <source>
        <dbReference type="PROSITE" id="PS50937"/>
    </source>
</evidence>
<dbReference type="InterPro" id="IPR000551">
    <property type="entry name" value="MerR-type_HTH_dom"/>
</dbReference>
<evidence type="ECO:0000256" key="1">
    <source>
        <dbReference type="ARBA" id="ARBA00023015"/>
    </source>
</evidence>
<keyword evidence="1" id="KW-0805">Transcription regulation</keyword>
<dbReference type="Pfam" id="PF13411">
    <property type="entry name" value="MerR_1"/>
    <property type="match status" value="1"/>
</dbReference>
<reference evidence="5 6" key="1">
    <citation type="journal article" date="2020" name="Microorganisms">
        <title>Osmotic Adaptation and Compatible Solute Biosynthesis of Phototrophic Bacteria as Revealed from Genome Analyses.</title>
        <authorList>
            <person name="Imhoff J.F."/>
            <person name="Rahn T."/>
            <person name="Kunzel S."/>
            <person name="Keller A."/>
            <person name="Neulinger S.C."/>
        </authorList>
    </citation>
    <scope>NUCLEOTIDE SEQUENCE [LARGE SCALE GENOMIC DNA]</scope>
    <source>
        <strain evidence="5 6">DSM 9895</strain>
    </source>
</reference>
<dbReference type="SUPFAM" id="SSF46955">
    <property type="entry name" value="Putative DNA-binding domain"/>
    <property type="match status" value="1"/>
</dbReference>
<dbReference type="CDD" id="cd04785">
    <property type="entry name" value="HTH_CadR-PbrR-like"/>
    <property type="match status" value="1"/>
</dbReference>
<keyword evidence="3" id="KW-0804">Transcription</keyword>
<dbReference type="InterPro" id="IPR047057">
    <property type="entry name" value="MerR_fam"/>
</dbReference>
<dbReference type="PRINTS" id="PR00040">
    <property type="entry name" value="HTHMERR"/>
</dbReference>
<proteinExistence type="predicted"/>
<dbReference type="EMBL" id="NRRL01000084">
    <property type="protein sequence ID" value="MBK1670260.1"/>
    <property type="molecule type" value="Genomic_DNA"/>
</dbReference>
<organism evidence="5 6">
    <name type="scientific">Rhodovibrio sodomensis</name>
    <dbReference type="NCBI Taxonomy" id="1088"/>
    <lineage>
        <taxon>Bacteria</taxon>
        <taxon>Pseudomonadati</taxon>
        <taxon>Pseudomonadota</taxon>
        <taxon>Alphaproteobacteria</taxon>
        <taxon>Rhodospirillales</taxon>
        <taxon>Rhodovibrionaceae</taxon>
        <taxon>Rhodovibrio</taxon>
    </lineage>
</organism>
<keyword evidence="2" id="KW-0238">DNA-binding</keyword>
<dbReference type="Gene3D" id="1.10.1660.10">
    <property type="match status" value="1"/>
</dbReference>
<evidence type="ECO:0000313" key="5">
    <source>
        <dbReference type="EMBL" id="MBK1670260.1"/>
    </source>
</evidence>
<protein>
    <submittedName>
        <fullName evidence="5">Transcriptional regulator</fullName>
    </submittedName>
</protein>